<dbReference type="NCBIfam" id="TIGR01076">
    <property type="entry name" value="sortase_fam"/>
    <property type="match status" value="1"/>
</dbReference>
<dbReference type="GO" id="GO:0016787">
    <property type="term" value="F:hydrolase activity"/>
    <property type="evidence" value="ECO:0007669"/>
    <property type="project" value="UniProtKB-KW"/>
</dbReference>
<dbReference type="Gene3D" id="2.40.260.10">
    <property type="entry name" value="Sortase"/>
    <property type="match status" value="1"/>
</dbReference>
<evidence type="ECO:0000256" key="1">
    <source>
        <dbReference type="ARBA" id="ARBA00022801"/>
    </source>
</evidence>
<proteinExistence type="predicted"/>
<name>A0A1F5K468_9BACT</name>
<keyword evidence="1" id="KW-0378">Hydrolase</keyword>
<evidence type="ECO:0000313" key="2">
    <source>
        <dbReference type="EMBL" id="OGE35772.1"/>
    </source>
</evidence>
<organism evidence="2 3">
    <name type="scientific">Candidatus Daviesbacteria bacterium RIFCSPHIGHO2_12_FULL_43_11</name>
    <dbReference type="NCBI Taxonomy" id="1797780"/>
    <lineage>
        <taxon>Bacteria</taxon>
        <taxon>Candidatus Daviesiibacteriota</taxon>
    </lineage>
</organism>
<dbReference type="InterPro" id="IPR023365">
    <property type="entry name" value="Sortase_dom-sf"/>
</dbReference>
<dbReference type="AlphaFoldDB" id="A0A1F5K468"/>
<gene>
    <name evidence="2" type="ORF">A3E45_00565</name>
</gene>
<sequence length="215" mass="23963">MRKKIFSLILFGLGIFILIQVFMPLVSYKFWEINSYNQNVALISPNPESSSIQGVSVENVENDFPAFISKNQRQTPATFSEFILSIPSIKVEDAKVVVDTNNFEQNLAHLPGSALPGERGNVFITGHSSLPQFFKSGNYKAIFSNLPQVKKGEKIFVEVGGQRFEYVVQGLKVVDPKELWVINPPDNEGRYLSLMTCVPPGLTLKRLIVLAKLSG</sequence>
<reference evidence="2 3" key="1">
    <citation type="journal article" date="2016" name="Nat. Commun.">
        <title>Thousands of microbial genomes shed light on interconnected biogeochemical processes in an aquifer system.</title>
        <authorList>
            <person name="Anantharaman K."/>
            <person name="Brown C.T."/>
            <person name="Hug L.A."/>
            <person name="Sharon I."/>
            <person name="Castelle C.J."/>
            <person name="Probst A.J."/>
            <person name="Thomas B.C."/>
            <person name="Singh A."/>
            <person name="Wilkins M.J."/>
            <person name="Karaoz U."/>
            <person name="Brodie E.L."/>
            <person name="Williams K.H."/>
            <person name="Hubbard S.S."/>
            <person name="Banfield J.F."/>
        </authorList>
    </citation>
    <scope>NUCLEOTIDE SEQUENCE [LARGE SCALE GENOMIC DNA]</scope>
</reference>
<dbReference type="STRING" id="1797780.A3E45_00565"/>
<protein>
    <recommendedName>
        <fullName evidence="4">Sortase</fullName>
    </recommendedName>
</protein>
<dbReference type="Proteomes" id="UP000176405">
    <property type="component" value="Unassembled WGS sequence"/>
</dbReference>
<dbReference type="SUPFAM" id="SSF63817">
    <property type="entry name" value="Sortase"/>
    <property type="match status" value="1"/>
</dbReference>
<dbReference type="Pfam" id="PF04203">
    <property type="entry name" value="Sortase"/>
    <property type="match status" value="1"/>
</dbReference>
<evidence type="ECO:0008006" key="4">
    <source>
        <dbReference type="Google" id="ProtNLM"/>
    </source>
</evidence>
<dbReference type="InterPro" id="IPR042003">
    <property type="entry name" value="Sortase_E"/>
</dbReference>
<dbReference type="EMBL" id="MFDH01000018">
    <property type="protein sequence ID" value="OGE35772.1"/>
    <property type="molecule type" value="Genomic_DNA"/>
</dbReference>
<dbReference type="CDD" id="cd05830">
    <property type="entry name" value="Sortase_E"/>
    <property type="match status" value="1"/>
</dbReference>
<evidence type="ECO:0000313" key="3">
    <source>
        <dbReference type="Proteomes" id="UP000176405"/>
    </source>
</evidence>
<dbReference type="InterPro" id="IPR005754">
    <property type="entry name" value="Sortase"/>
</dbReference>
<accession>A0A1F5K468</accession>
<comment type="caution">
    <text evidence="2">The sequence shown here is derived from an EMBL/GenBank/DDBJ whole genome shotgun (WGS) entry which is preliminary data.</text>
</comment>